<dbReference type="EMBL" id="JAXBLV010000002">
    <property type="protein sequence ID" value="MDY3557836.1"/>
    <property type="molecule type" value="Genomic_DNA"/>
</dbReference>
<protein>
    <submittedName>
        <fullName evidence="3">Glycosyltransferase family 2 protein</fullName>
    </submittedName>
</protein>
<proteinExistence type="inferred from homology"/>
<feature type="domain" description="Glycosyltransferase 2-like" evidence="2">
    <location>
        <begin position="10"/>
        <end position="99"/>
    </location>
</feature>
<evidence type="ECO:0000313" key="3">
    <source>
        <dbReference type="EMBL" id="MDY3557836.1"/>
    </source>
</evidence>
<evidence type="ECO:0000256" key="1">
    <source>
        <dbReference type="ARBA" id="ARBA00038494"/>
    </source>
</evidence>
<dbReference type="InterPro" id="IPR029044">
    <property type="entry name" value="Nucleotide-diphossugar_trans"/>
</dbReference>
<dbReference type="PANTHER" id="PTHR43630:SF2">
    <property type="entry name" value="GLYCOSYLTRANSFERASE"/>
    <property type="match status" value="1"/>
</dbReference>
<reference evidence="4" key="1">
    <citation type="journal article" date="2023" name="Mar. Drugs">
        <title>Gemmata algarum, a Novel Planctomycete Isolated from an Algal Mat, Displays Antimicrobial Activity.</title>
        <authorList>
            <person name="Kumar G."/>
            <person name="Kallscheuer N."/>
            <person name="Kashif M."/>
            <person name="Ahamad S."/>
            <person name="Jagadeeshwari U."/>
            <person name="Pannikurungottu S."/>
            <person name="Haufschild T."/>
            <person name="Kabuu M."/>
            <person name="Sasikala C."/>
            <person name="Jogler C."/>
            <person name="Ramana C."/>
        </authorList>
    </citation>
    <scope>NUCLEOTIDE SEQUENCE [LARGE SCALE GENOMIC DNA]</scope>
    <source>
        <strain evidence="4">JC673</strain>
    </source>
</reference>
<dbReference type="Proteomes" id="UP001272242">
    <property type="component" value="Unassembled WGS sequence"/>
</dbReference>
<dbReference type="PANTHER" id="PTHR43630">
    <property type="entry name" value="POLY-BETA-1,6-N-ACETYL-D-GLUCOSAMINE SYNTHASE"/>
    <property type="match status" value="1"/>
</dbReference>
<accession>A0ABU5ERZ3</accession>
<comment type="caution">
    <text evidence="3">The sequence shown here is derived from an EMBL/GenBank/DDBJ whole genome shotgun (WGS) entry which is preliminary data.</text>
</comment>
<dbReference type="Pfam" id="PF00535">
    <property type="entry name" value="Glycos_transf_2"/>
    <property type="match status" value="1"/>
</dbReference>
<dbReference type="SUPFAM" id="SSF53448">
    <property type="entry name" value="Nucleotide-diphospho-sugar transferases"/>
    <property type="match status" value="1"/>
</dbReference>
<dbReference type="Gene3D" id="3.90.550.10">
    <property type="entry name" value="Spore Coat Polysaccharide Biosynthesis Protein SpsA, Chain A"/>
    <property type="match status" value="1"/>
</dbReference>
<evidence type="ECO:0000259" key="2">
    <source>
        <dbReference type="Pfam" id="PF00535"/>
    </source>
</evidence>
<organism evidence="3 4">
    <name type="scientific">Gemmata algarum</name>
    <dbReference type="NCBI Taxonomy" id="2975278"/>
    <lineage>
        <taxon>Bacteria</taxon>
        <taxon>Pseudomonadati</taxon>
        <taxon>Planctomycetota</taxon>
        <taxon>Planctomycetia</taxon>
        <taxon>Gemmatales</taxon>
        <taxon>Gemmataceae</taxon>
        <taxon>Gemmata</taxon>
    </lineage>
</organism>
<sequence>MTARATLPVTVVVAVRNEEVNIRKCLAALGPARRVIVADSHSTDRTAAVATELGAEVVQFRYTGGYPKKRQWVLDTVPITTEWVLFLDADEEVPPALWDEIRTAVADPQAPNGFLIVKGFHFLGRRFRFGGFSFAAVLLVRSGKARFERLAGDATTALDMEVHERVIVDGWVGKLRTPLIHDDFKGMDAYLDRHNKYSTWEAKLRHAFLTTGQYGDAQIAPRLFGNAQERRRFLKRWVLRLPCESLIWFAYHYFVRLGFLEGRPGLVASRIRADYIAAVRAKMYELQRQVDSK</sequence>
<dbReference type="InterPro" id="IPR001173">
    <property type="entry name" value="Glyco_trans_2-like"/>
</dbReference>
<name>A0ABU5ERZ3_9BACT</name>
<dbReference type="CDD" id="cd02511">
    <property type="entry name" value="Beta4Glucosyltransferase"/>
    <property type="match status" value="1"/>
</dbReference>
<comment type="similarity">
    <text evidence="1">Belongs to the glycosyltransferase 2 family. WaaE/KdtX subfamily.</text>
</comment>
<dbReference type="RefSeq" id="WP_261185119.1">
    <property type="nucleotide sequence ID" value="NZ_JAXBLV010000002.1"/>
</dbReference>
<keyword evidence="4" id="KW-1185">Reference proteome</keyword>
<gene>
    <name evidence="3" type="ORF">R5W23_003101</name>
</gene>
<evidence type="ECO:0000313" key="4">
    <source>
        <dbReference type="Proteomes" id="UP001272242"/>
    </source>
</evidence>